<dbReference type="SMART" id="SM00382">
    <property type="entry name" value="AAA"/>
    <property type="match status" value="1"/>
</dbReference>
<dbReference type="InterPro" id="IPR017871">
    <property type="entry name" value="ABC_transporter-like_CS"/>
</dbReference>
<keyword evidence="7" id="KW-1185">Reference proteome</keyword>
<dbReference type="GeneID" id="77319779"/>
<dbReference type="PROSITE" id="PS00211">
    <property type="entry name" value="ABC_TRANSPORTER_1"/>
    <property type="match status" value="1"/>
</dbReference>
<dbReference type="Proteomes" id="UP001208935">
    <property type="component" value="Unassembled WGS sequence"/>
</dbReference>
<keyword evidence="2" id="KW-1003">Cell membrane</keyword>
<feature type="domain" description="ABC transporter" evidence="5">
    <location>
        <begin position="5"/>
        <end position="246"/>
    </location>
</feature>
<dbReference type="PANTHER" id="PTHR45772:SF2">
    <property type="entry name" value="ABC TRANSPORTER ATP-BINDING PROTEIN"/>
    <property type="match status" value="1"/>
</dbReference>
<organism evidence="6 7">
    <name type="scientific">Verminephrobacter aporrectodeae subsp. tuberculatae</name>
    <dbReference type="NCBI Taxonomy" id="1110392"/>
    <lineage>
        <taxon>Bacteria</taxon>
        <taxon>Pseudomonadati</taxon>
        <taxon>Pseudomonadota</taxon>
        <taxon>Betaproteobacteria</taxon>
        <taxon>Burkholderiales</taxon>
        <taxon>Comamonadaceae</taxon>
        <taxon>Verminephrobacter</taxon>
    </lineage>
</organism>
<dbReference type="Pfam" id="PF00005">
    <property type="entry name" value="ABC_tran"/>
    <property type="match status" value="1"/>
</dbReference>
<dbReference type="InterPro" id="IPR032823">
    <property type="entry name" value="BCA_ABC_TP_C"/>
</dbReference>
<evidence type="ECO:0000313" key="7">
    <source>
        <dbReference type="Proteomes" id="UP001208935"/>
    </source>
</evidence>
<keyword evidence="2" id="KW-0472">Membrane</keyword>
<dbReference type="Pfam" id="PF12399">
    <property type="entry name" value="BCA_ABC_TP_C"/>
    <property type="match status" value="1"/>
</dbReference>
<evidence type="ECO:0000256" key="1">
    <source>
        <dbReference type="ARBA" id="ARBA00022448"/>
    </source>
</evidence>
<evidence type="ECO:0000256" key="2">
    <source>
        <dbReference type="ARBA" id="ARBA00022475"/>
    </source>
</evidence>
<dbReference type="InterPro" id="IPR003439">
    <property type="entry name" value="ABC_transporter-like_ATP-bd"/>
</dbReference>
<comment type="caution">
    <text evidence="6">The sequence shown here is derived from an EMBL/GenBank/DDBJ whole genome shotgun (WGS) entry which is preliminary data.</text>
</comment>
<dbReference type="InterPro" id="IPR027417">
    <property type="entry name" value="P-loop_NTPase"/>
</dbReference>
<dbReference type="SUPFAM" id="SSF52540">
    <property type="entry name" value="P-loop containing nucleoside triphosphate hydrolases"/>
    <property type="match status" value="1"/>
</dbReference>
<gene>
    <name evidence="6" type="ORF">D5039_10545</name>
</gene>
<keyword evidence="3" id="KW-0547">Nucleotide-binding</keyword>
<dbReference type="GO" id="GO:0005524">
    <property type="term" value="F:ATP binding"/>
    <property type="evidence" value="ECO:0007669"/>
    <property type="project" value="UniProtKB-KW"/>
</dbReference>
<dbReference type="EMBL" id="QZCW01000002">
    <property type="protein sequence ID" value="MCW5321573.1"/>
    <property type="molecule type" value="Genomic_DNA"/>
</dbReference>
<dbReference type="CDD" id="cd03219">
    <property type="entry name" value="ABC_Mj1267_LivG_branched"/>
    <property type="match status" value="1"/>
</dbReference>
<evidence type="ECO:0000256" key="4">
    <source>
        <dbReference type="ARBA" id="ARBA00022840"/>
    </source>
</evidence>
<evidence type="ECO:0000259" key="5">
    <source>
        <dbReference type="PROSITE" id="PS50893"/>
    </source>
</evidence>
<dbReference type="InterPro" id="IPR003593">
    <property type="entry name" value="AAA+_ATPase"/>
</dbReference>
<evidence type="ECO:0000256" key="3">
    <source>
        <dbReference type="ARBA" id="ARBA00022741"/>
    </source>
</evidence>
<accession>A0ABT3KTC5</accession>
<dbReference type="PROSITE" id="PS50893">
    <property type="entry name" value="ABC_TRANSPORTER_2"/>
    <property type="match status" value="1"/>
</dbReference>
<dbReference type="PANTHER" id="PTHR45772">
    <property type="entry name" value="CONSERVED COMPONENT OF ABC TRANSPORTER FOR NATURAL AMINO ACIDS-RELATED"/>
    <property type="match status" value="1"/>
</dbReference>
<sequence length="251" mass="27192">MKPLLEVRELRTHFGGLRVTDGLNLQVHPGEIHALIGPNGAGKTTLIHQLAGTLAPTSGQILFDGHDVTALSDHARAARGITRSYQITSIFKRLSVRENIALAVQARSGHSYSFWKPLRDDHTVFDEAHAILQQIGLGAVAERRADSLAYGDQRVIEVGIALANAPRLLLLDEPMAGMGPQESQRMVSLIQSLRGRLGIVLVEHDMEAVFQLADRISVLLCGRVLASGTPDAVRHDPQVIEAYLGADSESP</sequence>
<keyword evidence="1" id="KW-0813">Transport</keyword>
<proteinExistence type="predicted"/>
<protein>
    <submittedName>
        <fullName evidence="6">ABC transporter ATP-binding protein</fullName>
    </submittedName>
</protein>
<evidence type="ECO:0000313" key="6">
    <source>
        <dbReference type="EMBL" id="MCW5321573.1"/>
    </source>
</evidence>
<keyword evidence="4 6" id="KW-0067">ATP-binding</keyword>
<dbReference type="RefSeq" id="WP_265258402.1">
    <property type="nucleotide sequence ID" value="NZ_QZCV01000002.1"/>
</dbReference>
<name>A0ABT3KTC5_9BURK</name>
<dbReference type="Gene3D" id="3.40.50.300">
    <property type="entry name" value="P-loop containing nucleotide triphosphate hydrolases"/>
    <property type="match status" value="1"/>
</dbReference>
<reference evidence="7" key="1">
    <citation type="submission" date="2023-07" db="EMBL/GenBank/DDBJ databases">
        <title>Verminephrobacter genomes.</title>
        <authorList>
            <person name="Lund M.B."/>
        </authorList>
    </citation>
    <scope>NUCLEOTIDE SEQUENCE [LARGE SCALE GENOMIC DNA]</scope>
    <source>
        <strain evidence="7">AtM5-05</strain>
    </source>
</reference>
<dbReference type="InterPro" id="IPR051120">
    <property type="entry name" value="ABC_AA/LPS_Transport"/>
</dbReference>